<comment type="caution">
    <text evidence="1">The sequence shown here is derived from an EMBL/GenBank/DDBJ whole genome shotgun (WGS) entry which is preliminary data.</text>
</comment>
<dbReference type="EMBL" id="CM051400">
    <property type="protein sequence ID" value="KAJ4715510.1"/>
    <property type="molecule type" value="Genomic_DNA"/>
</dbReference>
<sequence length="105" mass="11765">MKFQNVGQHSQLAGNFMRSVGVNCSTKCPKYNGGPTTPCFVLFLHLLLPCSFGKKKKRLFKIMLQNVGQHLQLPGNLFESVGINCSMNLINLYPHFLTIKSYSLS</sequence>
<evidence type="ECO:0000313" key="1">
    <source>
        <dbReference type="EMBL" id="KAJ4715510.1"/>
    </source>
</evidence>
<proteinExistence type="predicted"/>
<name>A0ACC1XVN3_MELAZ</name>
<evidence type="ECO:0000313" key="2">
    <source>
        <dbReference type="Proteomes" id="UP001164539"/>
    </source>
</evidence>
<organism evidence="1 2">
    <name type="scientific">Melia azedarach</name>
    <name type="common">Chinaberry tree</name>
    <dbReference type="NCBI Taxonomy" id="155640"/>
    <lineage>
        <taxon>Eukaryota</taxon>
        <taxon>Viridiplantae</taxon>
        <taxon>Streptophyta</taxon>
        <taxon>Embryophyta</taxon>
        <taxon>Tracheophyta</taxon>
        <taxon>Spermatophyta</taxon>
        <taxon>Magnoliopsida</taxon>
        <taxon>eudicotyledons</taxon>
        <taxon>Gunneridae</taxon>
        <taxon>Pentapetalae</taxon>
        <taxon>rosids</taxon>
        <taxon>malvids</taxon>
        <taxon>Sapindales</taxon>
        <taxon>Meliaceae</taxon>
        <taxon>Melia</taxon>
    </lineage>
</organism>
<accession>A0ACC1XVN3</accession>
<reference evidence="1 2" key="1">
    <citation type="journal article" date="2023" name="Science">
        <title>Complex scaffold remodeling in plant triterpene biosynthesis.</title>
        <authorList>
            <person name="De La Pena R."/>
            <person name="Hodgson H."/>
            <person name="Liu J.C."/>
            <person name="Stephenson M.J."/>
            <person name="Martin A.C."/>
            <person name="Owen C."/>
            <person name="Harkess A."/>
            <person name="Leebens-Mack J."/>
            <person name="Jimenez L.E."/>
            <person name="Osbourn A."/>
            <person name="Sattely E.S."/>
        </authorList>
    </citation>
    <scope>NUCLEOTIDE SEQUENCE [LARGE SCALE GENOMIC DNA]</scope>
    <source>
        <strain evidence="2">cv. JPN11</strain>
        <tissue evidence="1">Leaf</tissue>
    </source>
</reference>
<dbReference type="Proteomes" id="UP001164539">
    <property type="component" value="Chromosome 7"/>
</dbReference>
<gene>
    <name evidence="1" type="ORF">OWV82_013860</name>
</gene>
<keyword evidence="2" id="KW-1185">Reference proteome</keyword>
<protein>
    <submittedName>
        <fullName evidence="1">Uncharacterized protein</fullName>
    </submittedName>
</protein>